<dbReference type="InterPro" id="IPR045959">
    <property type="entry name" value="CGDB"/>
</dbReference>
<proteinExistence type="inferred from homology"/>
<reference evidence="6 7" key="1">
    <citation type="submission" date="2023-06" db="EMBL/GenBank/DDBJ databases">
        <title>Rock-solubilizing bacteria, Microbacterium invictum, promotes re-establishment of vegetation in rocky wasteland by accelerating rock bio-weathering and reshaping soil bacterial community.</title>
        <authorList>
            <person name="Liu C."/>
        </authorList>
    </citation>
    <scope>NUCLEOTIDE SEQUENCE [LARGE SCALE GENOMIC DNA]</scope>
    <source>
        <strain evidence="6 7">X-18</strain>
    </source>
</reference>
<feature type="domain" description="C-glycoside deglycosidase beta subunit" evidence="5">
    <location>
        <begin position="2"/>
        <end position="114"/>
    </location>
</feature>
<dbReference type="RefSeq" id="WP_322410268.1">
    <property type="nucleotide sequence ID" value="NZ_CP139779.1"/>
</dbReference>
<keyword evidence="1" id="KW-0456">Lyase</keyword>
<organism evidence="6 7">
    <name type="scientific">Microbacterium invictum</name>
    <dbReference type="NCBI Taxonomy" id="515415"/>
    <lineage>
        <taxon>Bacteria</taxon>
        <taxon>Bacillati</taxon>
        <taxon>Actinomycetota</taxon>
        <taxon>Actinomycetes</taxon>
        <taxon>Micrococcales</taxon>
        <taxon>Microbacteriaceae</taxon>
        <taxon>Microbacterium</taxon>
    </lineage>
</organism>
<evidence type="ECO:0000259" key="5">
    <source>
        <dbReference type="Pfam" id="PF19906"/>
    </source>
</evidence>
<name>A0ABZ0V920_9MICO</name>
<dbReference type="EMBL" id="CP139779">
    <property type="protein sequence ID" value="WQB70118.1"/>
    <property type="molecule type" value="Genomic_DNA"/>
</dbReference>
<sequence>MLEREIIQNRGVENVVEGGEVTGFRFLVRMPNYRGVFARLIDGIEVRVGDLTWPREVPLWTLGGTQYTLAELKAAHLDVHWDLDEPAVITIPHAGGLAPGIHDIDVEIAIHAPYFPPPFRPSLFPSARKVTVIA</sequence>
<dbReference type="Pfam" id="PF19906">
    <property type="entry name" value="CGDB"/>
    <property type="match status" value="1"/>
</dbReference>
<keyword evidence="2" id="KW-0119">Carbohydrate metabolism</keyword>
<evidence type="ECO:0000256" key="1">
    <source>
        <dbReference type="ARBA" id="ARBA00023239"/>
    </source>
</evidence>
<evidence type="ECO:0000313" key="7">
    <source>
        <dbReference type="Proteomes" id="UP001324533"/>
    </source>
</evidence>
<evidence type="ECO:0000256" key="2">
    <source>
        <dbReference type="ARBA" id="ARBA00023277"/>
    </source>
</evidence>
<evidence type="ECO:0000256" key="3">
    <source>
        <dbReference type="ARBA" id="ARBA00046336"/>
    </source>
</evidence>
<evidence type="ECO:0000256" key="4">
    <source>
        <dbReference type="ARBA" id="ARBA00047208"/>
    </source>
</evidence>
<evidence type="ECO:0000313" key="6">
    <source>
        <dbReference type="EMBL" id="WQB70118.1"/>
    </source>
</evidence>
<keyword evidence="7" id="KW-1185">Reference proteome</keyword>
<accession>A0ABZ0V920</accession>
<comment type="similarity">
    <text evidence="3">Belongs to the C-glycoside deglycosidase beta subunit family.</text>
</comment>
<protein>
    <recommendedName>
        <fullName evidence="4">C-deglycosylation enzyme beta subunit</fullName>
    </recommendedName>
</protein>
<dbReference type="Proteomes" id="UP001324533">
    <property type="component" value="Chromosome"/>
</dbReference>
<gene>
    <name evidence="6" type="ORF">T9R20_15675</name>
</gene>